<name>A0ABD3N8T2_9STRA</name>
<accession>A0ABD3N8T2</accession>
<evidence type="ECO:0000313" key="2">
    <source>
        <dbReference type="Proteomes" id="UP001530400"/>
    </source>
</evidence>
<dbReference type="Proteomes" id="UP001530400">
    <property type="component" value="Unassembled WGS sequence"/>
</dbReference>
<proteinExistence type="predicted"/>
<reference evidence="1 2" key="1">
    <citation type="submission" date="2024-10" db="EMBL/GenBank/DDBJ databases">
        <title>Updated reference genomes for cyclostephanoid diatoms.</title>
        <authorList>
            <person name="Roberts W.R."/>
            <person name="Alverson A.J."/>
        </authorList>
    </citation>
    <scope>NUCLEOTIDE SEQUENCE [LARGE SCALE GENOMIC DNA]</scope>
    <source>
        <strain evidence="1 2">AJA010-31</strain>
    </source>
</reference>
<dbReference type="AlphaFoldDB" id="A0ABD3N8T2"/>
<sequence>MMLYHRPSLFAEINTIMKFCSIALLASSAAAFAPPHSISRYNPSGFSFKSMQQPHLRLLPDPSLTNEITNIVADSAFSSSSITTSNFIDGLVSNVGGLVLIASVGAGVYSTALQEKQQQFQKTLEDKFSKDTGDDFAAPVVKESAVKAVAVEVEEPAVETPEEPVVEEVIIEEAEEIVEEMSDITGEALATTPEPTPVPPTSELVLKETEKAIAEVKAKGVQETKAKMSFNESVLTTPSAPEPVEDVKKEVAKKEKDPGTKKQIAQGVTLIVAAVGVALARNVIKAWLGRGMF</sequence>
<keyword evidence="2" id="KW-1185">Reference proteome</keyword>
<gene>
    <name evidence="1" type="ORF">ACHAWO_009094</name>
</gene>
<dbReference type="EMBL" id="JALLPJ020001287">
    <property type="protein sequence ID" value="KAL3771431.1"/>
    <property type="molecule type" value="Genomic_DNA"/>
</dbReference>
<protein>
    <submittedName>
        <fullName evidence="1">Uncharacterized protein</fullName>
    </submittedName>
</protein>
<comment type="caution">
    <text evidence="1">The sequence shown here is derived from an EMBL/GenBank/DDBJ whole genome shotgun (WGS) entry which is preliminary data.</text>
</comment>
<organism evidence="1 2">
    <name type="scientific">Cyclotella atomus</name>
    <dbReference type="NCBI Taxonomy" id="382360"/>
    <lineage>
        <taxon>Eukaryota</taxon>
        <taxon>Sar</taxon>
        <taxon>Stramenopiles</taxon>
        <taxon>Ochrophyta</taxon>
        <taxon>Bacillariophyta</taxon>
        <taxon>Coscinodiscophyceae</taxon>
        <taxon>Thalassiosirophycidae</taxon>
        <taxon>Stephanodiscales</taxon>
        <taxon>Stephanodiscaceae</taxon>
        <taxon>Cyclotella</taxon>
    </lineage>
</organism>
<evidence type="ECO:0000313" key="1">
    <source>
        <dbReference type="EMBL" id="KAL3771431.1"/>
    </source>
</evidence>